<sequence>MSSAIDRAGLRDDYIACKDFMRRCGPVVYLMPRMLLPPDRRPYCDAVQAFTIHADRLIDDPHVPAADRVTRYQDYSRAVLTLLEGADPDPWGSAPASREEAVGRQLARAFAHFTRVWEVPCDSVRTLLENMAGDAHASEYPAFTDLERYVRGTGVPYILWLNALLGPAAHNGEEAREQAAAAIFALQLTDNLSDLEEDLTAGRLCLPLEDLKTFGLKCGDLERAVRERRTTEPVRELVRFEAERVRRYVEEAEGWWRAADPVARELPRQYVRMTLHTLRKTVGSRYDLFAPRRTARLAWASRMGAGFALGCTRASVRRFGTPRGRRRPRPAPR</sequence>
<proteinExistence type="predicted"/>
<dbReference type="Gene3D" id="1.10.600.10">
    <property type="entry name" value="Farnesyl Diphosphate Synthase"/>
    <property type="match status" value="1"/>
</dbReference>
<dbReference type="InterPro" id="IPR002060">
    <property type="entry name" value="Squ/phyt_synthse"/>
</dbReference>
<dbReference type="Pfam" id="PF00494">
    <property type="entry name" value="SQS_PSY"/>
    <property type="match status" value="1"/>
</dbReference>
<organism evidence="1 2">
    <name type="scientific">Streptomyces albus</name>
    <dbReference type="NCBI Taxonomy" id="1888"/>
    <lineage>
        <taxon>Bacteria</taxon>
        <taxon>Bacillati</taxon>
        <taxon>Actinomycetota</taxon>
        <taxon>Actinomycetes</taxon>
        <taxon>Kitasatosporales</taxon>
        <taxon>Streptomycetaceae</taxon>
        <taxon>Streptomyces</taxon>
    </lineage>
</organism>
<dbReference type="GeneID" id="75185927"/>
<dbReference type="GO" id="GO:0016765">
    <property type="term" value="F:transferase activity, transferring alkyl or aryl (other than methyl) groups"/>
    <property type="evidence" value="ECO:0007669"/>
    <property type="project" value="UniProtKB-ARBA"/>
</dbReference>
<gene>
    <name evidence="1" type="ORF">D8771_13470</name>
</gene>
<dbReference type="RefSeq" id="WP_016473258.1">
    <property type="nucleotide sequence ID" value="NZ_CP048875.1"/>
</dbReference>
<dbReference type="SUPFAM" id="SSF48576">
    <property type="entry name" value="Terpenoid synthases"/>
    <property type="match status" value="1"/>
</dbReference>
<dbReference type="AlphaFoldDB" id="A0A6C1BX61"/>
<comment type="caution">
    <text evidence="1">The sequence shown here is derived from an EMBL/GenBank/DDBJ whole genome shotgun (WGS) entry which is preliminary data.</text>
</comment>
<protein>
    <submittedName>
        <fullName evidence="1">Phytoene synthase</fullName>
    </submittedName>
</protein>
<evidence type="ECO:0000313" key="2">
    <source>
        <dbReference type="Proteomes" id="UP000298111"/>
    </source>
</evidence>
<dbReference type="EMBL" id="RCIY01000053">
    <property type="protein sequence ID" value="TGG83902.1"/>
    <property type="molecule type" value="Genomic_DNA"/>
</dbReference>
<dbReference type="Proteomes" id="UP000298111">
    <property type="component" value="Unassembled WGS sequence"/>
</dbReference>
<name>A0A6C1BX61_9ACTN</name>
<dbReference type="InterPro" id="IPR008949">
    <property type="entry name" value="Isoprenoid_synthase_dom_sf"/>
</dbReference>
<dbReference type="PANTHER" id="PTHR31480">
    <property type="entry name" value="BIFUNCTIONAL LYCOPENE CYCLASE/PHYTOENE SYNTHASE"/>
    <property type="match status" value="1"/>
</dbReference>
<evidence type="ECO:0000313" key="1">
    <source>
        <dbReference type="EMBL" id="TGG83902.1"/>
    </source>
</evidence>
<reference evidence="1 2" key="1">
    <citation type="submission" date="2018-10" db="EMBL/GenBank/DDBJ databases">
        <title>Isolation of pseudouridimycin from Streptomyces albus DSM 40763.</title>
        <authorList>
            <person name="Rosenqvist P."/>
            <person name="Metsae-Ketelae M."/>
            <person name="Virta P."/>
        </authorList>
    </citation>
    <scope>NUCLEOTIDE SEQUENCE [LARGE SCALE GENOMIC DNA]</scope>
    <source>
        <strain evidence="1 2">DSM 40763</strain>
    </source>
</reference>
<accession>A0A6C1BX61</accession>